<protein>
    <recommendedName>
        <fullName evidence="13">ATP-dependent DNA helicase RecG</fullName>
        <ecNumber evidence="13">5.6.2.4</ecNumber>
    </recommendedName>
</protein>
<evidence type="ECO:0000256" key="13">
    <source>
        <dbReference type="RuleBase" id="RU363016"/>
    </source>
</evidence>
<proteinExistence type="inferred from homology"/>
<keyword evidence="2 13" id="KW-0547">Nucleotide-binding</keyword>
<dbReference type="SMART" id="SM00487">
    <property type="entry name" value="DEXDc"/>
    <property type="match status" value="1"/>
</dbReference>
<evidence type="ECO:0000256" key="2">
    <source>
        <dbReference type="ARBA" id="ARBA00022741"/>
    </source>
</evidence>
<dbReference type="SUPFAM" id="SSF52540">
    <property type="entry name" value="P-loop containing nucleoside triphosphate hydrolases"/>
    <property type="match status" value="2"/>
</dbReference>
<dbReference type="InterPro" id="IPR001650">
    <property type="entry name" value="Helicase_C-like"/>
</dbReference>
<dbReference type="InterPro" id="IPR014001">
    <property type="entry name" value="Helicase_ATP-bd"/>
</dbReference>
<dbReference type="Gene3D" id="3.40.50.300">
    <property type="entry name" value="P-loop containing nucleotide triphosphate hydrolases"/>
    <property type="match status" value="2"/>
</dbReference>
<evidence type="ECO:0000313" key="16">
    <source>
        <dbReference type="EMBL" id="MED7825186.1"/>
    </source>
</evidence>
<dbReference type="InterPro" id="IPR012340">
    <property type="entry name" value="NA-bd_OB-fold"/>
</dbReference>
<comment type="caution">
    <text evidence="16">The sequence shown here is derived from an EMBL/GenBank/DDBJ whole genome shotgun (WGS) entry which is preliminary data.</text>
</comment>
<evidence type="ECO:0000259" key="15">
    <source>
        <dbReference type="PROSITE" id="PS51194"/>
    </source>
</evidence>
<dbReference type="GO" id="GO:0003678">
    <property type="term" value="F:DNA helicase activity"/>
    <property type="evidence" value="ECO:0007669"/>
    <property type="project" value="UniProtKB-EC"/>
</dbReference>
<dbReference type="NCBIfam" id="TIGR00643">
    <property type="entry name" value="recG"/>
    <property type="match status" value="1"/>
</dbReference>
<comment type="catalytic activity">
    <reaction evidence="11 13">
        <text>Couples ATP hydrolysis with the unwinding of duplex DNA by translocating in the 3'-5' direction.</text>
        <dbReference type="EC" id="5.6.2.4"/>
    </reaction>
</comment>
<evidence type="ECO:0000256" key="8">
    <source>
        <dbReference type="ARBA" id="ARBA00023172"/>
    </source>
</evidence>
<dbReference type="Proteomes" id="UP001333996">
    <property type="component" value="Unassembled WGS sequence"/>
</dbReference>
<dbReference type="PANTHER" id="PTHR47964">
    <property type="entry name" value="ATP-DEPENDENT DNA HELICASE HOMOLOG RECG, CHLOROPLASTIC"/>
    <property type="match status" value="1"/>
</dbReference>
<keyword evidence="4 13" id="KW-0378">Hydrolase</keyword>
<dbReference type="Pfam" id="PF00271">
    <property type="entry name" value="Helicase_C"/>
    <property type="match status" value="1"/>
</dbReference>
<dbReference type="Pfam" id="PF01336">
    <property type="entry name" value="tRNA_anti-codon"/>
    <property type="match status" value="1"/>
</dbReference>
<reference evidence="16" key="1">
    <citation type="submission" date="2024-01" db="EMBL/GenBank/DDBJ databases">
        <title>First draft genome sequence data of TA4-1, the type strain of Gram-positive actinobacterium Streptomyces chiangmaiensis.</title>
        <authorList>
            <person name="Yasawong M."/>
            <person name="Nantapong N."/>
        </authorList>
    </citation>
    <scope>NUCLEOTIDE SEQUENCE</scope>
    <source>
        <strain evidence="16">TA4-1</strain>
    </source>
</reference>
<evidence type="ECO:0000256" key="12">
    <source>
        <dbReference type="ARBA" id="ARBA00048988"/>
    </source>
</evidence>
<feature type="domain" description="Helicase ATP-binding" evidence="14">
    <location>
        <begin position="289"/>
        <end position="462"/>
    </location>
</feature>
<dbReference type="InterPro" id="IPR027417">
    <property type="entry name" value="P-loop_NTPase"/>
</dbReference>
<sequence>MDLVPALEEPLKKVLGPATAKVMAEHLGLHTVGDLLHHYPRRYEERGQLTHLADLPMDEHVTVVAQVADARLHTFASAKAPRGKGQRLEVTITDGSGRLQLVFFGNGVHKPHKELLPGTRALFAGKVSVFNRRLQLAHPAYELLRGEDVSETVDSWAGALIPIYPATAKLESWKIAKSIQTVLPSAQEALDPLPAPLREGRALVSLPEALLKIHRPHTKGDIADARNRLKWDEAFVLQVALARRRRADAQLPAVARVPAPDGLLAAFDADLPFTLTEGQRKVSREIFHDLATEHPMHRLLQGEVGSGKTLVALRAMLAVVDAGGQAAMLAPTEVLAQQHHRSIVEMMGELAEGGMLGGAEQATKVVLLTGSMGAAARRQALLDLVTGEAGIVIGTHALIEDKVQFHDLGLVVVDEQHRFGVEQRDALRGKGKQPPHLLVMTATPIPRTVAMTVFGDLETSVLDQLPAGRSPIASHVVPSADKPHFLARAWERVREEVANGHQAYVVCPRIGDDEDDMKKARKSPEDEAEKRPPLAVLDVADQLAKGPLQGLRVEVLHGRMPPDDKDAVMRRFAAGGTDVLVATTVIEVGVNVPNATAMVIMDADRFGVSQLHQLRGRVGRGSAPGLCLLVTDMPEASAARQRLNAVASTLDGFELSRIDLEQRREGDVLGQAQSGARSSLRVLAVIDDEEIIAEAREEATAVVAADPELDHLPGLRTALDALLDEEREQYLDKG</sequence>
<feature type="domain" description="Helicase C-terminal" evidence="15">
    <location>
        <begin position="485"/>
        <end position="661"/>
    </location>
</feature>
<evidence type="ECO:0000256" key="9">
    <source>
        <dbReference type="ARBA" id="ARBA00023204"/>
    </source>
</evidence>
<dbReference type="NCBIfam" id="NF008168">
    <property type="entry name" value="PRK10917.2-2"/>
    <property type="match status" value="1"/>
</dbReference>
<comment type="similarity">
    <text evidence="1 13">Belongs to the helicase family. RecG subfamily.</text>
</comment>
<keyword evidence="3 13" id="KW-0227">DNA damage</keyword>
<name>A0ABU7FM31_9ACTN</name>
<dbReference type="Pfam" id="PF00270">
    <property type="entry name" value="DEAD"/>
    <property type="match status" value="1"/>
</dbReference>
<comment type="function">
    <text evidence="13">Plays a critical role in recombination and DNA repair. Helps process Holliday junction intermediates to mature products by catalyzing branch migration. Has replication fork regression activity, unwinds stalled or blocked replication forks to make a HJ that can be resolved. Has a DNA unwinding activity characteristic of a DNA helicase with 3'-5' polarity.</text>
</comment>
<evidence type="ECO:0000256" key="10">
    <source>
        <dbReference type="ARBA" id="ARBA00023235"/>
    </source>
</evidence>
<evidence type="ECO:0000259" key="14">
    <source>
        <dbReference type="PROSITE" id="PS51192"/>
    </source>
</evidence>
<dbReference type="InterPro" id="IPR045562">
    <property type="entry name" value="RecG_dom3_C"/>
</dbReference>
<evidence type="ECO:0000256" key="1">
    <source>
        <dbReference type="ARBA" id="ARBA00007504"/>
    </source>
</evidence>
<dbReference type="Gene3D" id="2.40.50.140">
    <property type="entry name" value="Nucleic acid-binding proteins"/>
    <property type="match status" value="1"/>
</dbReference>
<keyword evidence="5 13" id="KW-0347">Helicase</keyword>
<keyword evidence="7" id="KW-0238">DNA-binding</keyword>
<evidence type="ECO:0000256" key="5">
    <source>
        <dbReference type="ARBA" id="ARBA00022806"/>
    </source>
</evidence>
<evidence type="ECO:0000256" key="11">
    <source>
        <dbReference type="ARBA" id="ARBA00034617"/>
    </source>
</evidence>
<keyword evidence="8 13" id="KW-0233">DNA recombination</keyword>
<evidence type="ECO:0000256" key="7">
    <source>
        <dbReference type="ARBA" id="ARBA00023125"/>
    </source>
</evidence>
<dbReference type="GO" id="GO:0016787">
    <property type="term" value="F:hydrolase activity"/>
    <property type="evidence" value="ECO:0007669"/>
    <property type="project" value="UniProtKB-KW"/>
</dbReference>
<dbReference type="RefSeq" id="WP_329509606.1">
    <property type="nucleotide sequence ID" value="NZ_BAAAYZ010000001.1"/>
</dbReference>
<evidence type="ECO:0000256" key="3">
    <source>
        <dbReference type="ARBA" id="ARBA00022763"/>
    </source>
</evidence>
<evidence type="ECO:0000256" key="4">
    <source>
        <dbReference type="ARBA" id="ARBA00022801"/>
    </source>
</evidence>
<dbReference type="EMBL" id="JAYWVC010000099">
    <property type="protein sequence ID" value="MED7825186.1"/>
    <property type="molecule type" value="Genomic_DNA"/>
</dbReference>
<accession>A0ABU7FM31</accession>
<dbReference type="PANTHER" id="PTHR47964:SF1">
    <property type="entry name" value="ATP-DEPENDENT DNA HELICASE HOMOLOG RECG, CHLOROPLASTIC"/>
    <property type="match status" value="1"/>
</dbReference>
<gene>
    <name evidence="16" type="primary">recG</name>
    <name evidence="16" type="ORF">VXC91_25160</name>
</gene>
<dbReference type="PROSITE" id="PS51194">
    <property type="entry name" value="HELICASE_CTER"/>
    <property type="match status" value="1"/>
</dbReference>
<keyword evidence="9 13" id="KW-0234">DNA repair</keyword>
<dbReference type="InterPro" id="IPR047112">
    <property type="entry name" value="RecG/Mfd"/>
</dbReference>
<dbReference type="Pfam" id="PF19833">
    <property type="entry name" value="RecG_dom3_C"/>
    <property type="match status" value="1"/>
</dbReference>
<keyword evidence="17" id="KW-1185">Reference proteome</keyword>
<dbReference type="CDD" id="cd04488">
    <property type="entry name" value="RecG_wedge_OBF"/>
    <property type="match status" value="1"/>
</dbReference>
<dbReference type="EC" id="5.6.2.4" evidence="13"/>
<dbReference type="PROSITE" id="PS51192">
    <property type="entry name" value="HELICASE_ATP_BIND_1"/>
    <property type="match status" value="1"/>
</dbReference>
<dbReference type="CDD" id="cd17992">
    <property type="entry name" value="DEXHc_RecG"/>
    <property type="match status" value="1"/>
</dbReference>
<dbReference type="NCBIfam" id="NF008167">
    <property type="entry name" value="PRK10917.2-1"/>
    <property type="match status" value="1"/>
</dbReference>
<dbReference type="SUPFAM" id="SSF50249">
    <property type="entry name" value="Nucleic acid-binding proteins"/>
    <property type="match status" value="1"/>
</dbReference>
<keyword evidence="6 13" id="KW-0067">ATP-binding</keyword>
<dbReference type="InterPro" id="IPR004365">
    <property type="entry name" value="NA-bd_OB_tRNA"/>
</dbReference>
<evidence type="ECO:0000313" key="17">
    <source>
        <dbReference type="Proteomes" id="UP001333996"/>
    </source>
</evidence>
<dbReference type="InterPro" id="IPR004609">
    <property type="entry name" value="ATP-dep_DNA_helicase_RecG"/>
</dbReference>
<evidence type="ECO:0000256" key="6">
    <source>
        <dbReference type="ARBA" id="ARBA00022840"/>
    </source>
</evidence>
<dbReference type="InterPro" id="IPR011545">
    <property type="entry name" value="DEAD/DEAH_box_helicase_dom"/>
</dbReference>
<keyword evidence="10" id="KW-0413">Isomerase</keyword>
<dbReference type="SMART" id="SM00490">
    <property type="entry name" value="HELICc"/>
    <property type="match status" value="1"/>
</dbReference>
<comment type="catalytic activity">
    <reaction evidence="12 13">
        <text>ATP + H2O = ADP + phosphate + H(+)</text>
        <dbReference type="Rhea" id="RHEA:13065"/>
        <dbReference type="ChEBI" id="CHEBI:15377"/>
        <dbReference type="ChEBI" id="CHEBI:15378"/>
        <dbReference type="ChEBI" id="CHEBI:30616"/>
        <dbReference type="ChEBI" id="CHEBI:43474"/>
        <dbReference type="ChEBI" id="CHEBI:456216"/>
        <dbReference type="EC" id="5.6.2.4"/>
    </reaction>
</comment>
<organism evidence="16 17">
    <name type="scientific">Streptomyces chiangmaiensis</name>
    <dbReference type="NCBI Taxonomy" id="766497"/>
    <lineage>
        <taxon>Bacteria</taxon>
        <taxon>Bacillati</taxon>
        <taxon>Actinomycetota</taxon>
        <taxon>Actinomycetes</taxon>
        <taxon>Kitasatosporales</taxon>
        <taxon>Streptomycetaceae</taxon>
        <taxon>Streptomyces</taxon>
    </lineage>
</organism>